<keyword evidence="2" id="KW-1185">Reference proteome</keyword>
<dbReference type="VEuPathDB" id="AmoebaDB:NF0117180"/>
<proteinExistence type="predicted"/>
<dbReference type="EMBL" id="VFQX01000041">
    <property type="protein sequence ID" value="KAF0976092.1"/>
    <property type="molecule type" value="Genomic_DNA"/>
</dbReference>
<evidence type="ECO:0000313" key="2">
    <source>
        <dbReference type="Proteomes" id="UP000444721"/>
    </source>
</evidence>
<dbReference type="Proteomes" id="UP000444721">
    <property type="component" value="Unassembled WGS sequence"/>
</dbReference>
<dbReference type="VEuPathDB" id="AmoebaDB:FDP41_004768"/>
<dbReference type="SUPFAM" id="SSF52540">
    <property type="entry name" value="P-loop containing nucleoside triphosphate hydrolases"/>
    <property type="match status" value="1"/>
</dbReference>
<sequence length="758" mass="87105">MTQSKDFSHVSESTCSTVVNWVKNILMPKLFGLWNKDQTKDALCRSKLKGGAGLSNDQTKPLYDEDFDGKSLSKIVFEFEKAQQSGNEQTLNDITEEVFKNDKDARDKVKNWIKNELIEKNKIEVPLFDSEEQTIIPLTSLGTKIFTVINSQRDLLQLIQAHIGVTTNRTLKPDVLNASKTLLSSFGYNFEFVDRENSVQVILKEFETYANFYEQNENLDKQNIVLPFIAAAPGVGKSKLLKEVGLKLFKEHFRKDTLCFPFFVSYGNGTKFDPENEKKSVESLLKRMILSFICSCTYENHVMIFQKIKDIIFDHITIADVLNCITYLLGNQKIDFFLAIDEAHEADTNINDKSNPLRMIMSAIGQYMQLKQLKLYPVFAGTYHTVIEENLKGSTYSPQFVPINALLSYNNLAKIFDHLAGNEKYKDDKMKSWRTNAEFRHYVRLFAGFPRGIEYFLYNYLTRDCTIREAWESARAELGRKYKIAMPMKDALLILALIFTRREVNKSMLVGSVSLSYLEDKGYIMINEEKDGCFRIVYPPILMSSMIYDSYWRGIFEELFFVMPSIKLYGLNWEDVVQKYLFLKLTFISQSQDRIEGSFIFKDLFPFAKMNHNTSNLSLKPIPKNVYLDQSRKQIQDEISSLELGSLSLKMNSIADCYIVKNATAAQAGDIIIFGLQLGNEDLLLIHVQCKWSDSAKTSESYESLMNEQEKNGKCLVLDKKVRNITVIITGKPISNLPDDNDLPDDMIIICKDNFSEY</sequence>
<dbReference type="GeneID" id="68111986"/>
<dbReference type="InterPro" id="IPR027417">
    <property type="entry name" value="P-loop_NTPase"/>
</dbReference>
<dbReference type="VEuPathDB" id="AmoebaDB:NF0131980"/>
<organism evidence="1 2">
    <name type="scientific">Naegleria fowleri</name>
    <name type="common">Brain eating amoeba</name>
    <dbReference type="NCBI Taxonomy" id="5763"/>
    <lineage>
        <taxon>Eukaryota</taxon>
        <taxon>Discoba</taxon>
        <taxon>Heterolobosea</taxon>
        <taxon>Tetramitia</taxon>
        <taxon>Eutetramitia</taxon>
        <taxon>Vahlkampfiidae</taxon>
        <taxon>Naegleria</taxon>
    </lineage>
</organism>
<dbReference type="VEuPathDB" id="AmoebaDB:NF0132230"/>
<accession>A0A6A5BMI9</accession>
<reference evidence="1 2" key="1">
    <citation type="journal article" date="2019" name="Sci. Rep.">
        <title>Nanopore sequencing improves the draft genome of the human pathogenic amoeba Naegleria fowleri.</title>
        <authorList>
            <person name="Liechti N."/>
            <person name="Schurch N."/>
            <person name="Bruggmann R."/>
            <person name="Wittwer M."/>
        </authorList>
    </citation>
    <scope>NUCLEOTIDE SEQUENCE [LARGE SCALE GENOMIC DNA]</scope>
    <source>
        <strain evidence="1 2">ATCC 30894</strain>
    </source>
</reference>
<dbReference type="VEuPathDB" id="AmoebaDB:NfTy_085140"/>
<dbReference type="RefSeq" id="XP_044560805.1">
    <property type="nucleotide sequence ID" value="XM_044708217.1"/>
</dbReference>
<evidence type="ECO:0000313" key="1">
    <source>
        <dbReference type="EMBL" id="KAF0976092.1"/>
    </source>
</evidence>
<name>A0A6A5BMI9_NAEFO</name>
<dbReference type="OrthoDB" id="2429079at2759"/>
<protein>
    <submittedName>
        <fullName evidence="1">Uncharacterized protein</fullName>
    </submittedName>
</protein>
<dbReference type="AlphaFoldDB" id="A0A6A5BMI9"/>
<gene>
    <name evidence="1" type="ORF">FDP41_004768</name>
</gene>
<comment type="caution">
    <text evidence="1">The sequence shown here is derived from an EMBL/GenBank/DDBJ whole genome shotgun (WGS) entry which is preliminary data.</text>
</comment>
<dbReference type="OMA" id="HINECEA"/>